<dbReference type="CTD" id="161582"/>
<dbReference type="RefSeq" id="XP_030750448.1">
    <property type="nucleotide sequence ID" value="XM_030894588.1"/>
</dbReference>
<feature type="repeat" description="TPR" evidence="1">
    <location>
        <begin position="273"/>
        <end position="306"/>
    </location>
</feature>
<dbReference type="InterPro" id="IPR007052">
    <property type="entry name" value="CS_dom"/>
</dbReference>
<dbReference type="GO" id="GO:0036158">
    <property type="term" value="P:outer dynein arm assembly"/>
    <property type="evidence" value="ECO:0007669"/>
    <property type="project" value="TreeGrafter"/>
</dbReference>
<dbReference type="OrthoDB" id="348005at2759"/>
<dbReference type="AlphaFoldDB" id="A0A6J2XGD9"/>
<keyword evidence="2" id="KW-0175">Coiled coil</keyword>
<dbReference type="Proteomes" id="UP000504635">
    <property type="component" value="Unplaced"/>
</dbReference>
<evidence type="ECO:0000313" key="4">
    <source>
        <dbReference type="Proteomes" id="UP000504635"/>
    </source>
</evidence>
<evidence type="ECO:0000256" key="1">
    <source>
        <dbReference type="PROSITE-ProRule" id="PRU00339"/>
    </source>
</evidence>
<sequence>MPIIIKDFKWKQTEENIVIQVPLHGVHQSKIDIFTSPQYLKASFEHFFFEVLLLYPVDILNSSCIKTGTEIIFELKKYPQGIWDSLEITHISKQEKLEMKKKIIETEHAKIQKECEEKQNKKAQLKRVAINQQIELDTKTRNRIDEIRKTEQANALGNLNEWREQAEISTKTTYKKKEIKSEDKICLREKDNFNGNRISGTLIKKNVKPELKNTVPKLRSTRSLQILFTNREFPTPCRESRLEEENEFLKKQAEARRSCGFVDKDLRPEEKNPQYLLAKGQEFLKNNNYLGAISAFSFAIKLSPDFLDLYIARSEAHLRSGNFKRAAEDCSDALKLLRPALPINLDDRALCIGRRGVALFKLGFLKQGISELKASLKLKKDEEFENILNDFEMEFQKILIEEEKKKEKEKNMSSTKVDCAG</sequence>
<dbReference type="Gene3D" id="2.60.40.790">
    <property type="match status" value="1"/>
</dbReference>
<dbReference type="InParanoid" id="A0A6J2XGD9"/>
<dbReference type="PROSITE" id="PS51203">
    <property type="entry name" value="CS"/>
    <property type="match status" value="1"/>
</dbReference>
<dbReference type="Gene3D" id="1.25.40.10">
    <property type="entry name" value="Tetratricopeptide repeat domain"/>
    <property type="match status" value="1"/>
</dbReference>
<evidence type="ECO:0000256" key="2">
    <source>
        <dbReference type="SAM" id="Coils"/>
    </source>
</evidence>
<dbReference type="GO" id="GO:0003341">
    <property type="term" value="P:cilium movement"/>
    <property type="evidence" value="ECO:0007669"/>
    <property type="project" value="TreeGrafter"/>
</dbReference>
<dbReference type="GeneID" id="115878178"/>
<name>A0A6J2XGD9_SITOR</name>
<dbReference type="SUPFAM" id="SSF48452">
    <property type="entry name" value="TPR-like"/>
    <property type="match status" value="1"/>
</dbReference>
<evidence type="ECO:0000259" key="3">
    <source>
        <dbReference type="PROSITE" id="PS51203"/>
    </source>
</evidence>
<dbReference type="Pfam" id="PF04969">
    <property type="entry name" value="CS"/>
    <property type="match status" value="1"/>
</dbReference>
<dbReference type="InterPro" id="IPR011990">
    <property type="entry name" value="TPR-like_helical_dom_sf"/>
</dbReference>
<dbReference type="KEGG" id="soy:115878178"/>
<dbReference type="InterPro" id="IPR008978">
    <property type="entry name" value="HSP20-like_chaperone"/>
</dbReference>
<dbReference type="PANTHER" id="PTHR46492:SF1">
    <property type="entry name" value="DYNEIN AXONEMAL ASSEMBLY FACTOR 4"/>
    <property type="match status" value="1"/>
</dbReference>
<feature type="coiled-coil region" evidence="2">
    <location>
        <begin position="94"/>
        <end position="135"/>
    </location>
</feature>
<gene>
    <name evidence="5" type="primary">LOC115878178</name>
</gene>
<dbReference type="SUPFAM" id="SSF49764">
    <property type="entry name" value="HSP20-like chaperones"/>
    <property type="match status" value="1"/>
</dbReference>
<dbReference type="InterPro" id="IPR019734">
    <property type="entry name" value="TPR_rpt"/>
</dbReference>
<dbReference type="SMART" id="SM00028">
    <property type="entry name" value="TPR"/>
    <property type="match status" value="3"/>
</dbReference>
<keyword evidence="1" id="KW-0802">TPR repeat</keyword>
<dbReference type="PROSITE" id="PS50005">
    <property type="entry name" value="TPR"/>
    <property type="match status" value="1"/>
</dbReference>
<proteinExistence type="predicted"/>
<dbReference type="InterPro" id="IPR052004">
    <property type="entry name" value="Dynein_assembly_factor_4"/>
</dbReference>
<evidence type="ECO:0000313" key="5">
    <source>
        <dbReference type="RefSeq" id="XP_030750448.1"/>
    </source>
</evidence>
<dbReference type="GO" id="GO:0036159">
    <property type="term" value="P:inner dynein arm assembly"/>
    <property type="evidence" value="ECO:0007669"/>
    <property type="project" value="TreeGrafter"/>
</dbReference>
<accession>A0A6J2XGD9</accession>
<protein>
    <submittedName>
        <fullName evidence="5">LOW QUALITY PROTEIN: dynein assembly factor 4, axonemal</fullName>
    </submittedName>
</protein>
<reference evidence="5" key="1">
    <citation type="submission" date="2025-08" db="UniProtKB">
        <authorList>
            <consortium name="RefSeq"/>
        </authorList>
    </citation>
    <scope>IDENTIFICATION</scope>
    <source>
        <tissue evidence="5">Gonads</tissue>
    </source>
</reference>
<keyword evidence="4" id="KW-1185">Reference proteome</keyword>
<dbReference type="PANTHER" id="PTHR46492">
    <property type="entry name" value="DYNEIN ASSEMBLY FACTOR 4, AXONEMAL"/>
    <property type="match status" value="1"/>
</dbReference>
<organism evidence="4 5">
    <name type="scientific">Sitophilus oryzae</name>
    <name type="common">Rice weevil</name>
    <name type="synonym">Curculio oryzae</name>
    <dbReference type="NCBI Taxonomy" id="7048"/>
    <lineage>
        <taxon>Eukaryota</taxon>
        <taxon>Metazoa</taxon>
        <taxon>Ecdysozoa</taxon>
        <taxon>Arthropoda</taxon>
        <taxon>Hexapoda</taxon>
        <taxon>Insecta</taxon>
        <taxon>Pterygota</taxon>
        <taxon>Neoptera</taxon>
        <taxon>Endopterygota</taxon>
        <taxon>Coleoptera</taxon>
        <taxon>Polyphaga</taxon>
        <taxon>Cucujiformia</taxon>
        <taxon>Curculionidae</taxon>
        <taxon>Dryophthorinae</taxon>
        <taxon>Sitophilus</taxon>
    </lineage>
</organism>
<feature type="domain" description="CS" evidence="3">
    <location>
        <begin position="3"/>
        <end position="87"/>
    </location>
</feature>